<organism evidence="1">
    <name type="scientific">marine sediment metagenome</name>
    <dbReference type="NCBI Taxonomy" id="412755"/>
    <lineage>
        <taxon>unclassified sequences</taxon>
        <taxon>metagenomes</taxon>
        <taxon>ecological metagenomes</taxon>
    </lineage>
</organism>
<reference evidence="1" key="1">
    <citation type="journal article" date="2015" name="Nature">
        <title>Complex archaea that bridge the gap between prokaryotes and eukaryotes.</title>
        <authorList>
            <person name="Spang A."/>
            <person name="Saw J.H."/>
            <person name="Jorgensen S.L."/>
            <person name="Zaremba-Niedzwiedzka K."/>
            <person name="Martijn J."/>
            <person name="Lind A.E."/>
            <person name="van Eijk R."/>
            <person name="Schleper C."/>
            <person name="Guy L."/>
            <person name="Ettema T.J."/>
        </authorList>
    </citation>
    <scope>NUCLEOTIDE SEQUENCE</scope>
</reference>
<gene>
    <name evidence="1" type="ORF">LCGC14_2441170</name>
</gene>
<protein>
    <submittedName>
        <fullName evidence="1">Uncharacterized protein</fullName>
    </submittedName>
</protein>
<dbReference type="EMBL" id="LAZR01037569">
    <property type="protein sequence ID" value="KKL21867.1"/>
    <property type="molecule type" value="Genomic_DNA"/>
</dbReference>
<dbReference type="AlphaFoldDB" id="A0A0F9C6E3"/>
<proteinExistence type="predicted"/>
<feature type="non-terminal residue" evidence="1">
    <location>
        <position position="1"/>
    </location>
</feature>
<accession>A0A0F9C6E3</accession>
<sequence length="46" mass="5329">MNRNNLKYRILAKLLSYKFKLKSSKHINDLDQILLKSLAGQSYGGF</sequence>
<comment type="caution">
    <text evidence="1">The sequence shown here is derived from an EMBL/GenBank/DDBJ whole genome shotgun (WGS) entry which is preliminary data.</text>
</comment>
<name>A0A0F9C6E3_9ZZZZ</name>
<evidence type="ECO:0000313" key="1">
    <source>
        <dbReference type="EMBL" id="KKL21867.1"/>
    </source>
</evidence>